<name>A0A3M0HYT1_9ACTN</name>
<proteinExistence type="predicted"/>
<evidence type="ECO:0000256" key="2">
    <source>
        <dbReference type="SAM" id="Phobius"/>
    </source>
</evidence>
<dbReference type="EMBL" id="PENI01000024">
    <property type="protein sequence ID" value="RMB82217.1"/>
    <property type="molecule type" value="Genomic_DNA"/>
</dbReference>
<keyword evidence="4" id="KW-1185">Reference proteome</keyword>
<feature type="transmembrane region" description="Helical" evidence="2">
    <location>
        <begin position="225"/>
        <end position="241"/>
    </location>
</feature>
<accession>A0A3M0HYT1</accession>
<dbReference type="AlphaFoldDB" id="A0A3M0HYT1"/>
<feature type="transmembrane region" description="Helical" evidence="2">
    <location>
        <begin position="93"/>
        <end position="112"/>
    </location>
</feature>
<keyword evidence="2" id="KW-1133">Transmembrane helix</keyword>
<dbReference type="Proteomes" id="UP000270471">
    <property type="component" value="Unassembled WGS sequence"/>
</dbReference>
<dbReference type="OrthoDB" id="4335487at2"/>
<gene>
    <name evidence="3" type="ORF">CTZ28_30740</name>
</gene>
<keyword evidence="2" id="KW-0472">Membrane</keyword>
<evidence type="ECO:0000313" key="4">
    <source>
        <dbReference type="Proteomes" id="UP000270471"/>
    </source>
</evidence>
<comment type="caution">
    <text evidence="3">The sequence shown here is derived from an EMBL/GenBank/DDBJ whole genome shotgun (WGS) entry which is preliminary data.</text>
</comment>
<sequence length="309" mass="31979">MTGTTPTPAEQLPLEGTALASDPRLLTAVRAIGTRHGLDYTDDSAVTALLTERRGALRSAERGPLVWLGALALVIALLLPFAASAASTQAARASLAASGPLLVIAVAALVRVRDRWKQELRHPALAGYREVLGTARAHGLALAYAPGWLEGRRKDSAGSWSEKAVAPIPSYESVEPQAGTAGGEAVPHPAEDPSAAGPAAQVPAKSQAVTAYETVADQGGWHDETGCLLVLAAGGGAVWGATSDTPAGYAALVLVPVAILVWLLGRRQGLEKERLRAEALSYVRAVRSAQAAGARVPELSPALRKLLDD</sequence>
<feature type="transmembrane region" description="Helical" evidence="2">
    <location>
        <begin position="247"/>
        <end position="265"/>
    </location>
</feature>
<evidence type="ECO:0000313" key="3">
    <source>
        <dbReference type="EMBL" id="RMB82217.1"/>
    </source>
</evidence>
<evidence type="ECO:0000256" key="1">
    <source>
        <dbReference type="SAM" id="MobiDB-lite"/>
    </source>
</evidence>
<protein>
    <submittedName>
        <fullName evidence="3">Uncharacterized protein</fullName>
    </submittedName>
</protein>
<organism evidence="3 4">
    <name type="scientific">Streptomyces shenzhenensis</name>
    <dbReference type="NCBI Taxonomy" id="943815"/>
    <lineage>
        <taxon>Bacteria</taxon>
        <taxon>Bacillati</taxon>
        <taxon>Actinomycetota</taxon>
        <taxon>Actinomycetes</taxon>
        <taxon>Kitasatosporales</taxon>
        <taxon>Streptomycetaceae</taxon>
        <taxon>Streptomyces</taxon>
    </lineage>
</organism>
<keyword evidence="2" id="KW-0812">Transmembrane</keyword>
<dbReference type="RefSeq" id="WP_121893021.1">
    <property type="nucleotide sequence ID" value="NZ_PENI01000024.1"/>
</dbReference>
<feature type="transmembrane region" description="Helical" evidence="2">
    <location>
        <begin position="65"/>
        <end position="87"/>
    </location>
</feature>
<reference evidence="3 4" key="1">
    <citation type="submission" date="2017-11" db="EMBL/GenBank/DDBJ databases">
        <title>Draft genome of actinobacteria isolated from guarana (Paullinia cupana (Mart.) Ducke.</title>
        <authorList>
            <person name="Siqueira K.A."/>
            <person name="Liotti R.G."/>
            <person name="Mendes T.A.O."/>
            <person name="Soares M.A."/>
        </authorList>
    </citation>
    <scope>NUCLEOTIDE SEQUENCE [LARGE SCALE GENOMIC DNA]</scope>
    <source>
        <strain evidence="3 4">193</strain>
    </source>
</reference>
<feature type="region of interest" description="Disordered" evidence="1">
    <location>
        <begin position="172"/>
        <end position="202"/>
    </location>
</feature>